<dbReference type="OrthoDB" id="5348860at2"/>
<comment type="caution">
    <text evidence="3">The sequence shown here is derived from an EMBL/GenBank/DDBJ whole genome shotgun (WGS) entry which is preliminary data.</text>
</comment>
<dbReference type="EMBL" id="BJNV01000051">
    <property type="protein sequence ID" value="GEC96714.1"/>
    <property type="molecule type" value="Genomic_DNA"/>
</dbReference>
<name>A0A4Y4CYZ1_ZOORA</name>
<dbReference type="Pfam" id="PF03724">
    <property type="entry name" value="META"/>
    <property type="match status" value="1"/>
</dbReference>
<evidence type="ECO:0000259" key="2">
    <source>
        <dbReference type="Pfam" id="PF03724"/>
    </source>
</evidence>
<proteinExistence type="predicted"/>
<accession>A0A4Y4CYZ1</accession>
<evidence type="ECO:0000313" key="3">
    <source>
        <dbReference type="EMBL" id="GEC96714.1"/>
    </source>
</evidence>
<feature type="signal peptide" evidence="1">
    <location>
        <begin position="1"/>
        <end position="24"/>
    </location>
</feature>
<dbReference type="InterPro" id="IPR005184">
    <property type="entry name" value="DUF306_Meta_HslJ"/>
</dbReference>
<dbReference type="Gene3D" id="2.40.128.270">
    <property type="match status" value="1"/>
</dbReference>
<keyword evidence="4" id="KW-1185">Reference proteome</keyword>
<dbReference type="PANTHER" id="PTHR35535:SF1">
    <property type="entry name" value="HEAT SHOCK PROTEIN HSLJ"/>
    <property type="match status" value="1"/>
</dbReference>
<organism evidence="3 4">
    <name type="scientific">Zoogloea ramigera</name>
    <dbReference type="NCBI Taxonomy" id="350"/>
    <lineage>
        <taxon>Bacteria</taxon>
        <taxon>Pseudomonadati</taxon>
        <taxon>Pseudomonadota</taxon>
        <taxon>Betaproteobacteria</taxon>
        <taxon>Rhodocyclales</taxon>
        <taxon>Zoogloeaceae</taxon>
        <taxon>Zoogloea</taxon>
    </lineage>
</organism>
<keyword evidence="1" id="KW-0732">Signal</keyword>
<dbReference type="AlphaFoldDB" id="A0A4Y4CYZ1"/>
<dbReference type="RefSeq" id="WP_141353299.1">
    <property type="nucleotide sequence ID" value="NZ_BJNV01000051.1"/>
</dbReference>
<dbReference type="PANTHER" id="PTHR35535">
    <property type="entry name" value="HEAT SHOCK PROTEIN HSLJ"/>
    <property type="match status" value="1"/>
</dbReference>
<evidence type="ECO:0000256" key="1">
    <source>
        <dbReference type="SAM" id="SignalP"/>
    </source>
</evidence>
<reference evidence="3 4" key="1">
    <citation type="submission" date="2019-06" db="EMBL/GenBank/DDBJ databases">
        <title>Whole genome shotgun sequence of Zoogloea ramigera NBRC 15342.</title>
        <authorList>
            <person name="Hosoyama A."/>
            <person name="Uohara A."/>
            <person name="Ohji S."/>
            <person name="Ichikawa N."/>
        </authorList>
    </citation>
    <scope>NUCLEOTIDE SEQUENCE [LARGE SCALE GENOMIC DNA]</scope>
    <source>
        <strain evidence="3 4">NBRC 15342</strain>
    </source>
</reference>
<protein>
    <recommendedName>
        <fullName evidence="2">DUF306 domain-containing protein</fullName>
    </recommendedName>
</protein>
<gene>
    <name evidence="3" type="ORF">ZRA01_27870</name>
</gene>
<dbReference type="InterPro" id="IPR038670">
    <property type="entry name" value="HslJ-like_sf"/>
</dbReference>
<dbReference type="Proteomes" id="UP000318422">
    <property type="component" value="Unassembled WGS sequence"/>
</dbReference>
<evidence type="ECO:0000313" key="4">
    <source>
        <dbReference type="Proteomes" id="UP000318422"/>
    </source>
</evidence>
<feature type="chain" id="PRO_5021488834" description="DUF306 domain-containing protein" evidence="1">
    <location>
        <begin position="25"/>
        <end position="148"/>
    </location>
</feature>
<feature type="domain" description="DUF306" evidence="2">
    <location>
        <begin position="37"/>
        <end position="137"/>
    </location>
</feature>
<dbReference type="InterPro" id="IPR053147">
    <property type="entry name" value="Hsp_HslJ-like"/>
</dbReference>
<dbReference type="PROSITE" id="PS51257">
    <property type="entry name" value="PROKAR_LIPOPROTEIN"/>
    <property type="match status" value="1"/>
</dbReference>
<sequence length="148" mass="15618">MKARHRLVALPLAAALLSACSPFTRIEGDANTAGKLDGRWAVRYVAGKEIPKPHPELRFDSAAGTLSGSDGCNRISGRFSFEDGRLKARVASTRMACLNETAASTSAAIHTLLGQGAEVVEVAVGAGRVLLLKNAEAEIRLVPAEHDQ</sequence>